<proteinExistence type="inferred from homology"/>
<dbReference type="GO" id="GO:0006260">
    <property type="term" value="P:DNA replication"/>
    <property type="evidence" value="ECO:0007669"/>
    <property type="project" value="UniProtKB-KW"/>
</dbReference>
<dbReference type="GO" id="GO:0004519">
    <property type="term" value="F:endonuclease activity"/>
    <property type="evidence" value="ECO:0007669"/>
    <property type="project" value="UniProtKB-KW"/>
</dbReference>
<dbReference type="InterPro" id="IPR029052">
    <property type="entry name" value="Metallo-depent_PP-like"/>
</dbReference>
<dbReference type="NCBIfam" id="TIGR00619">
    <property type="entry name" value="sbcd"/>
    <property type="match status" value="1"/>
</dbReference>
<dbReference type="InterPro" id="IPR004593">
    <property type="entry name" value="SbcD"/>
</dbReference>
<dbReference type="Proteomes" id="UP000011705">
    <property type="component" value="Chromosome"/>
</dbReference>
<dbReference type="Pfam" id="PF00149">
    <property type="entry name" value="Metallophos"/>
    <property type="match status" value="1"/>
</dbReference>
<keyword evidence="4" id="KW-0255">Endonuclease</keyword>
<comment type="similarity">
    <text evidence="4">Belongs to the SbcD family.</text>
</comment>
<evidence type="ECO:0000259" key="5">
    <source>
        <dbReference type="Pfam" id="PF00149"/>
    </source>
</evidence>
<dbReference type="PANTHER" id="PTHR30337">
    <property type="entry name" value="COMPONENT OF ATP-DEPENDENT DSDNA EXONUCLEASE"/>
    <property type="match status" value="1"/>
</dbReference>
<keyword evidence="1 4" id="KW-0540">Nuclease</keyword>
<keyword evidence="4" id="KW-0233">DNA recombination</keyword>
<dbReference type="EMBL" id="AGDV01000012">
    <property type="protein sequence ID" value="EMB33228.1"/>
    <property type="molecule type" value="Genomic_DNA"/>
</dbReference>
<dbReference type="GO" id="GO:0008408">
    <property type="term" value="F:3'-5' exonuclease activity"/>
    <property type="evidence" value="ECO:0007669"/>
    <property type="project" value="InterPro"/>
</dbReference>
<dbReference type="PATRIC" id="fig|999432.5.peg.1648"/>
<comment type="caution">
    <text evidence="6">The sequence shown here is derived from an EMBL/GenBank/DDBJ whole genome shotgun (WGS) entry which is preliminary data.</text>
</comment>
<keyword evidence="3 4" id="KW-0269">Exonuclease</keyword>
<evidence type="ECO:0000313" key="6">
    <source>
        <dbReference type="EMBL" id="EMB33228.1"/>
    </source>
</evidence>
<dbReference type="RefSeq" id="WP_002684716.1">
    <property type="nucleotide sequence ID" value="NZ_CM001795.1"/>
</dbReference>
<keyword evidence="2 4" id="KW-0378">Hydrolase</keyword>
<comment type="subunit">
    <text evidence="4">Heterodimer of SbcC and SbcD.</text>
</comment>
<gene>
    <name evidence="4" type="primary">sbcD</name>
    <name evidence="6" type="ORF">HMPREF9726_01589</name>
</gene>
<dbReference type="AlphaFoldDB" id="A0A0E2E5U3"/>
<comment type="function">
    <text evidence="4">SbcCD cleaves DNA hairpin structures. These structures can inhibit DNA replication and are intermediates in certain DNA recombination reactions. The complex acts as a 3'-&gt;5' double strand exonuclease that can open hairpins. It also has a 5' single-strand endonuclease activity.</text>
</comment>
<evidence type="ECO:0000256" key="1">
    <source>
        <dbReference type="ARBA" id="ARBA00022722"/>
    </source>
</evidence>
<dbReference type="InterPro" id="IPR041796">
    <property type="entry name" value="Mre11_N"/>
</dbReference>
<name>A0A0E2E5U3_TREDN</name>
<evidence type="ECO:0000256" key="2">
    <source>
        <dbReference type="ARBA" id="ARBA00022801"/>
    </source>
</evidence>
<dbReference type="SUPFAM" id="SSF56300">
    <property type="entry name" value="Metallo-dependent phosphatases"/>
    <property type="match status" value="1"/>
</dbReference>
<keyword evidence="4" id="KW-0235">DNA replication</keyword>
<dbReference type="Gene3D" id="3.60.21.10">
    <property type="match status" value="1"/>
</dbReference>
<dbReference type="GO" id="GO:0006310">
    <property type="term" value="P:DNA recombination"/>
    <property type="evidence" value="ECO:0007669"/>
    <property type="project" value="UniProtKB-KW"/>
</dbReference>
<protein>
    <recommendedName>
        <fullName evidence="4">Nuclease SbcCD subunit D</fullName>
    </recommendedName>
</protein>
<dbReference type="HOGENOM" id="CLU_038045_0_1_12"/>
<dbReference type="CDD" id="cd00840">
    <property type="entry name" value="MPP_Mre11_N"/>
    <property type="match status" value="1"/>
</dbReference>
<dbReference type="InterPro" id="IPR050535">
    <property type="entry name" value="DNA_Repair-Maintenance_Comp"/>
</dbReference>
<evidence type="ECO:0000256" key="3">
    <source>
        <dbReference type="ARBA" id="ARBA00022839"/>
    </source>
</evidence>
<reference evidence="6" key="1">
    <citation type="submission" date="2012-01" db="EMBL/GenBank/DDBJ databases">
        <title>The Genome Sequence of Treponema denticola H-22.</title>
        <authorList>
            <consortium name="The Broad Institute Genome Sequencing Platform"/>
            <person name="Earl A."/>
            <person name="Ward D."/>
            <person name="Feldgarden M."/>
            <person name="Gevers D."/>
            <person name="Blanton J.M."/>
            <person name="Fenno C.J."/>
            <person name="Baranova O.V."/>
            <person name="Mathney J."/>
            <person name="Dewhirst F.E."/>
            <person name="Izard J."/>
            <person name="Young S.K."/>
            <person name="Zeng Q."/>
            <person name="Gargeya S."/>
            <person name="Fitzgerald M."/>
            <person name="Haas B."/>
            <person name="Abouelleil A."/>
            <person name="Alvarado L."/>
            <person name="Arachchi H.M."/>
            <person name="Berlin A."/>
            <person name="Chapman S.B."/>
            <person name="Gearin G."/>
            <person name="Goldberg J."/>
            <person name="Griggs A."/>
            <person name="Gujja S."/>
            <person name="Hansen M."/>
            <person name="Heiman D."/>
            <person name="Howarth C."/>
            <person name="Larimer J."/>
            <person name="Lui A."/>
            <person name="MacDonald P.J.P."/>
            <person name="McCowen C."/>
            <person name="Montmayeur A."/>
            <person name="Murphy C."/>
            <person name="Neiman D."/>
            <person name="Pearson M."/>
            <person name="Priest M."/>
            <person name="Roberts A."/>
            <person name="Saif S."/>
            <person name="Shea T."/>
            <person name="Sisk P."/>
            <person name="Stolte C."/>
            <person name="Sykes S."/>
            <person name="Wortman J."/>
            <person name="Nusbaum C."/>
            <person name="Birren B."/>
        </authorList>
    </citation>
    <scope>NUCLEOTIDE SEQUENCE [LARGE SCALE GENOMIC DNA]</scope>
    <source>
        <strain evidence="6">H-22</strain>
    </source>
</reference>
<organism evidence="6">
    <name type="scientific">Treponema denticola H-22</name>
    <dbReference type="NCBI Taxonomy" id="999432"/>
    <lineage>
        <taxon>Bacteria</taxon>
        <taxon>Pseudomonadati</taxon>
        <taxon>Spirochaetota</taxon>
        <taxon>Spirochaetia</taxon>
        <taxon>Spirochaetales</taxon>
        <taxon>Treponemataceae</taxon>
        <taxon>Treponema</taxon>
    </lineage>
</organism>
<dbReference type="PANTHER" id="PTHR30337:SF0">
    <property type="entry name" value="NUCLEASE SBCCD SUBUNIT D"/>
    <property type="match status" value="1"/>
</dbReference>
<evidence type="ECO:0000256" key="4">
    <source>
        <dbReference type="RuleBase" id="RU363069"/>
    </source>
</evidence>
<dbReference type="InterPro" id="IPR004843">
    <property type="entry name" value="Calcineurin-like_PHP"/>
</dbReference>
<accession>A0A0E2E5U3</accession>
<feature type="domain" description="Calcineurin-like phosphoesterase" evidence="5">
    <location>
        <begin position="1"/>
        <end position="108"/>
    </location>
</feature>
<sequence>MKILHTADLHLGKSLYESPQIERQKKMLDDIHKILLKDDYAALIIAGDIYDRSIPPAEYVALFDLFLSAVHKDCPNTAVFIIPGNHDSAERLSFGSKILSSSNIHIAAGIGKLCSPIIIAQNGEKVQFFLMPFLHLGSFSEENSELKLTSQSEMAQEASRRLKEAVDPSMPSVLAAHIFTLNGESSSSERAFLGTAEYVSPALFDFFTYTALGHLHKMQKVTDRMYYSGAPLTYAFDECSTEKVVLSVDIDCKTQGFPVRVEKIQISPLRKMSRLEGSFFEFFNTDKFDAYKDDFLEIKLTGSAVIQSPMSLLQQKFPYLLNLHQEAVAAELKDEEQIHILKKNIEDEDVIFENFMLFEKAIDEEPSAKKQELFKSLCKEQFT</sequence>